<keyword evidence="1" id="KW-0694">RNA-binding</keyword>
<dbReference type="InterPro" id="IPR012677">
    <property type="entry name" value="Nucleotide-bd_a/b_plait_sf"/>
</dbReference>
<keyword evidence="5" id="KW-1185">Reference proteome</keyword>
<feature type="compositionally biased region" description="Basic and acidic residues" evidence="2">
    <location>
        <begin position="62"/>
        <end position="77"/>
    </location>
</feature>
<feature type="region of interest" description="Disordered" evidence="2">
    <location>
        <begin position="1"/>
        <end position="178"/>
    </location>
</feature>
<dbReference type="AlphaFoldDB" id="A0AAF0DFY6"/>
<evidence type="ECO:0000313" key="4">
    <source>
        <dbReference type="EMBL" id="WEW57518.1"/>
    </source>
</evidence>
<feature type="compositionally biased region" description="Acidic residues" evidence="2">
    <location>
        <begin position="154"/>
        <end position="164"/>
    </location>
</feature>
<accession>A0AAF0DFY6</accession>
<evidence type="ECO:0000256" key="2">
    <source>
        <dbReference type="SAM" id="MobiDB-lite"/>
    </source>
</evidence>
<dbReference type="SMART" id="SM00360">
    <property type="entry name" value="RRM"/>
    <property type="match status" value="1"/>
</dbReference>
<proteinExistence type="predicted"/>
<feature type="compositionally biased region" description="Basic residues" evidence="2">
    <location>
        <begin position="78"/>
        <end position="88"/>
    </location>
</feature>
<dbReference type="InterPro" id="IPR000504">
    <property type="entry name" value="RRM_dom"/>
</dbReference>
<dbReference type="InterPro" id="IPR035979">
    <property type="entry name" value="RBD_domain_sf"/>
</dbReference>
<reference evidence="4" key="1">
    <citation type="submission" date="2023-03" db="EMBL/GenBank/DDBJ databases">
        <title>Emydomyces testavorans Genome Sequence.</title>
        <authorList>
            <person name="Hoyer L."/>
        </authorList>
    </citation>
    <scope>NUCLEOTIDE SEQUENCE</scope>
    <source>
        <strain evidence="4">16-2883</strain>
    </source>
</reference>
<sequence>MGDKRKRSQVTGEEDAVDTVEAKKLKSTDDKPKKEQRSSKTKKKEKKRARDEIDEENGVENVEVKHEGKSGTKETKERKHKKEKKREKKSIENGDIQNGIEAASELNGEKEGRQQKKEKEEKEEKKEKKKKENDKKEKKDRKEKKKSKVKKDEAQEDEGEQLEMDEPHTAAEIDTVVPIVKEEEDGDIHPDRKQGRFIVFISNLPYSANYDSVSKHFTKLQPSEIRVPLERDGKKGRGFAFVEFASYDRMKTCLKLYHHTMFDDGKSPARKIGVELTAGGGGSKSETRKARIVDKNKKLNEERARSAKEAAKLKRIEEKKKQEAQRNGDESSSNVQEIDEMEDIHPSRRDRFQ</sequence>
<organism evidence="4 5">
    <name type="scientific">Emydomyces testavorans</name>
    <dbReference type="NCBI Taxonomy" id="2070801"/>
    <lineage>
        <taxon>Eukaryota</taxon>
        <taxon>Fungi</taxon>
        <taxon>Dikarya</taxon>
        <taxon>Ascomycota</taxon>
        <taxon>Pezizomycotina</taxon>
        <taxon>Eurotiomycetes</taxon>
        <taxon>Eurotiomycetidae</taxon>
        <taxon>Onygenales</taxon>
        <taxon>Nannizziopsiaceae</taxon>
        <taxon>Emydomyces</taxon>
    </lineage>
</organism>
<feature type="compositionally biased region" description="Basic and acidic residues" evidence="2">
    <location>
        <begin position="285"/>
        <end position="329"/>
    </location>
</feature>
<dbReference type="EMBL" id="CP120628">
    <property type="protein sequence ID" value="WEW57518.1"/>
    <property type="molecule type" value="Genomic_DNA"/>
</dbReference>
<dbReference type="SUPFAM" id="SSF54928">
    <property type="entry name" value="RNA-binding domain, RBD"/>
    <property type="match status" value="1"/>
</dbReference>
<protein>
    <recommendedName>
        <fullName evidence="3">RRM domain-containing protein</fullName>
    </recommendedName>
</protein>
<name>A0AAF0DFY6_9EURO</name>
<dbReference type="GO" id="GO:0003723">
    <property type="term" value="F:RNA binding"/>
    <property type="evidence" value="ECO:0007669"/>
    <property type="project" value="UniProtKB-UniRule"/>
</dbReference>
<evidence type="ECO:0000256" key="1">
    <source>
        <dbReference type="PROSITE-ProRule" id="PRU00176"/>
    </source>
</evidence>
<dbReference type="PROSITE" id="PS50102">
    <property type="entry name" value="RRM"/>
    <property type="match status" value="1"/>
</dbReference>
<feature type="compositionally biased region" description="Basic residues" evidence="2">
    <location>
        <begin position="138"/>
        <end position="149"/>
    </location>
</feature>
<feature type="domain" description="RRM" evidence="3">
    <location>
        <begin position="197"/>
        <end position="279"/>
    </location>
</feature>
<feature type="compositionally biased region" description="Basic and acidic residues" evidence="2">
    <location>
        <begin position="107"/>
        <end position="137"/>
    </location>
</feature>
<dbReference type="FunFam" id="3.30.70.330:FF:000376">
    <property type="entry name" value="Putative RNA binding protein"/>
    <property type="match status" value="1"/>
</dbReference>
<feature type="region of interest" description="Disordered" evidence="2">
    <location>
        <begin position="273"/>
        <end position="353"/>
    </location>
</feature>
<dbReference type="Proteomes" id="UP001219355">
    <property type="component" value="Chromosome 2"/>
</dbReference>
<feature type="compositionally biased region" description="Basic and acidic residues" evidence="2">
    <location>
        <begin position="343"/>
        <end position="353"/>
    </location>
</feature>
<gene>
    <name evidence="4" type="ORF">PRK78_002985</name>
</gene>
<evidence type="ECO:0000313" key="5">
    <source>
        <dbReference type="Proteomes" id="UP001219355"/>
    </source>
</evidence>
<dbReference type="Gene3D" id="3.30.70.330">
    <property type="match status" value="1"/>
</dbReference>
<dbReference type="Pfam" id="PF00076">
    <property type="entry name" value="RRM_1"/>
    <property type="match status" value="1"/>
</dbReference>
<evidence type="ECO:0000259" key="3">
    <source>
        <dbReference type="PROSITE" id="PS50102"/>
    </source>
</evidence>
<feature type="compositionally biased region" description="Basic and acidic residues" evidence="2">
    <location>
        <begin position="20"/>
        <end position="38"/>
    </location>
</feature>